<comment type="caution">
    <text evidence="2">The sequence shown here is derived from an EMBL/GenBank/DDBJ whole genome shotgun (WGS) entry which is preliminary data.</text>
</comment>
<feature type="transmembrane region" description="Helical" evidence="1">
    <location>
        <begin position="51"/>
        <end position="68"/>
    </location>
</feature>
<dbReference type="OrthoDB" id="3536566at2"/>
<protein>
    <recommendedName>
        <fullName evidence="4">DUF2269 family protein</fullName>
    </recommendedName>
</protein>
<keyword evidence="1" id="KW-0812">Transmembrane</keyword>
<evidence type="ECO:0000256" key="1">
    <source>
        <dbReference type="SAM" id="Phobius"/>
    </source>
</evidence>
<feature type="transmembrane region" description="Helical" evidence="1">
    <location>
        <begin position="120"/>
        <end position="141"/>
    </location>
</feature>
<feature type="transmembrane region" description="Helical" evidence="1">
    <location>
        <begin position="74"/>
        <end position="93"/>
    </location>
</feature>
<accession>A0A4U3MII0</accession>
<evidence type="ECO:0008006" key="4">
    <source>
        <dbReference type="Google" id="ProtNLM"/>
    </source>
</evidence>
<gene>
    <name evidence="2" type="ORF">FDA94_14960</name>
</gene>
<feature type="transmembrane region" description="Helical" evidence="1">
    <location>
        <begin position="7"/>
        <end position="30"/>
    </location>
</feature>
<keyword evidence="3" id="KW-1185">Reference proteome</keyword>
<evidence type="ECO:0000313" key="3">
    <source>
        <dbReference type="Proteomes" id="UP000308705"/>
    </source>
</evidence>
<keyword evidence="1" id="KW-1133">Transmembrane helix</keyword>
<dbReference type="EMBL" id="SZQA01000012">
    <property type="protein sequence ID" value="TKK88204.1"/>
    <property type="molecule type" value="Genomic_DNA"/>
</dbReference>
<evidence type="ECO:0000313" key="2">
    <source>
        <dbReference type="EMBL" id="TKK88204.1"/>
    </source>
</evidence>
<proteinExistence type="predicted"/>
<organism evidence="2 3">
    <name type="scientific">Herbidospora galbida</name>
    <dbReference type="NCBI Taxonomy" id="2575442"/>
    <lineage>
        <taxon>Bacteria</taxon>
        <taxon>Bacillati</taxon>
        <taxon>Actinomycetota</taxon>
        <taxon>Actinomycetes</taxon>
        <taxon>Streptosporangiales</taxon>
        <taxon>Streptosporangiaceae</taxon>
        <taxon>Herbidospora</taxon>
    </lineage>
</organism>
<name>A0A4U3MII0_9ACTN</name>
<dbReference type="AlphaFoldDB" id="A0A4U3MII0"/>
<keyword evidence="1" id="KW-0472">Membrane</keyword>
<dbReference type="RefSeq" id="WP_137247660.1">
    <property type="nucleotide sequence ID" value="NZ_SZQA01000012.1"/>
</dbReference>
<reference evidence="2 3" key="1">
    <citation type="submission" date="2019-04" db="EMBL/GenBank/DDBJ databases">
        <title>Herbidospora sp. NEAU-GS14.nov., a novel actinomycete isolated from soil.</title>
        <authorList>
            <person name="Han L."/>
        </authorList>
    </citation>
    <scope>NUCLEOTIDE SEQUENCE [LARGE SCALE GENOMIC DNA]</scope>
    <source>
        <strain evidence="2 3">NEAU-GS14</strain>
    </source>
</reference>
<sequence>MSFLDKLLLWLHIAFAIFTIGPLTVVTSSIPRYIRKQDLNVLHYLKRMGRVFGLLTLGVFLFGLLLGGGNLGEVYLTVSMTLFIVAAVMLVIIDRDTKKAIAALENDDPSDDGRVQTAKIAALGGIVALIWLVILVLMVFFNP</sequence>
<dbReference type="Proteomes" id="UP000308705">
    <property type="component" value="Unassembled WGS sequence"/>
</dbReference>